<organism evidence="1 2">
    <name type="scientific">Escherichia coli DORA_A_5_14_21</name>
    <dbReference type="NCBI Taxonomy" id="1403943"/>
    <lineage>
        <taxon>Bacteria</taxon>
        <taxon>Pseudomonadati</taxon>
        <taxon>Pseudomonadota</taxon>
        <taxon>Gammaproteobacteria</taxon>
        <taxon>Enterobacterales</taxon>
        <taxon>Enterobacteriaceae</taxon>
        <taxon>Escherichia</taxon>
    </lineage>
</organism>
<name>W1X681_ECOLX</name>
<evidence type="ECO:0000313" key="2">
    <source>
        <dbReference type="Proteomes" id="UP000018853"/>
    </source>
</evidence>
<comment type="caution">
    <text evidence="1">The sequence shown here is derived from an EMBL/GenBank/DDBJ whole genome shotgun (WGS) entry which is preliminary data.</text>
</comment>
<proteinExistence type="predicted"/>
<dbReference type="AlphaFoldDB" id="W1X681"/>
<gene>
    <name evidence="1" type="ORF">Q609_ECAC01069G0001</name>
</gene>
<protein>
    <submittedName>
        <fullName evidence="1">Uncharacterized protein</fullName>
    </submittedName>
</protein>
<sequence length="28" mass="2967">LVTADKANVTAKKVTFLVAAYTEITLGK</sequence>
<dbReference type="EMBL" id="AZLZ01001069">
    <property type="protein sequence ID" value="ETJ25706.1"/>
    <property type="molecule type" value="Genomic_DNA"/>
</dbReference>
<evidence type="ECO:0000313" key="1">
    <source>
        <dbReference type="EMBL" id="ETJ25706.1"/>
    </source>
</evidence>
<dbReference type="Proteomes" id="UP000018853">
    <property type="component" value="Unassembled WGS sequence"/>
</dbReference>
<reference evidence="1 2" key="1">
    <citation type="submission" date="2013-12" db="EMBL/GenBank/DDBJ databases">
        <title>A Varibaculum cambriense genome reconstructed from a premature infant gut community with otherwise low bacterial novelty that shifts toward anaerobic metabolism during the third week of life.</title>
        <authorList>
            <person name="Brown C.T."/>
            <person name="Sharon I."/>
            <person name="Thomas B.C."/>
            <person name="Castelle C.J."/>
            <person name="Morowitz M.J."/>
            <person name="Banfield J.F."/>
        </authorList>
    </citation>
    <scope>NUCLEOTIDE SEQUENCE [LARGE SCALE GENOMIC DNA]</scope>
    <source>
        <strain evidence="2">DORA_A_5_14_21</strain>
    </source>
</reference>
<feature type="non-terminal residue" evidence="1">
    <location>
        <position position="1"/>
    </location>
</feature>
<accession>W1X681</accession>